<organism evidence="1 2">
    <name type="scientific">Atta colombica</name>
    <dbReference type="NCBI Taxonomy" id="520822"/>
    <lineage>
        <taxon>Eukaryota</taxon>
        <taxon>Metazoa</taxon>
        <taxon>Ecdysozoa</taxon>
        <taxon>Arthropoda</taxon>
        <taxon>Hexapoda</taxon>
        <taxon>Insecta</taxon>
        <taxon>Pterygota</taxon>
        <taxon>Neoptera</taxon>
        <taxon>Endopterygota</taxon>
        <taxon>Hymenoptera</taxon>
        <taxon>Apocrita</taxon>
        <taxon>Aculeata</taxon>
        <taxon>Formicoidea</taxon>
        <taxon>Formicidae</taxon>
        <taxon>Myrmicinae</taxon>
        <taxon>Atta</taxon>
    </lineage>
</organism>
<evidence type="ECO:0000313" key="2">
    <source>
        <dbReference type="Proteomes" id="UP000078540"/>
    </source>
</evidence>
<proteinExistence type="predicted"/>
<keyword evidence="2" id="KW-1185">Reference proteome</keyword>
<dbReference type="EMBL" id="KQ976513">
    <property type="protein sequence ID" value="KYM82359.1"/>
    <property type="molecule type" value="Genomic_DNA"/>
</dbReference>
<evidence type="ECO:0000313" key="1">
    <source>
        <dbReference type="EMBL" id="KYM82359.1"/>
    </source>
</evidence>
<reference evidence="1 2" key="1">
    <citation type="submission" date="2015-09" db="EMBL/GenBank/DDBJ databases">
        <title>Atta colombica WGS genome.</title>
        <authorList>
            <person name="Nygaard S."/>
            <person name="Hu H."/>
            <person name="Boomsma J."/>
            <person name="Zhang G."/>
        </authorList>
    </citation>
    <scope>NUCLEOTIDE SEQUENCE [LARGE SCALE GENOMIC DNA]</scope>
    <source>
        <strain evidence="1">Treedump-2</strain>
        <tissue evidence="1">Whole body</tissue>
    </source>
</reference>
<protein>
    <submittedName>
        <fullName evidence="1">Uncharacterized protein</fullName>
    </submittedName>
</protein>
<name>A0A195BDR9_9HYME</name>
<dbReference type="AlphaFoldDB" id="A0A195BDR9"/>
<dbReference type="Proteomes" id="UP000078540">
    <property type="component" value="Unassembled WGS sequence"/>
</dbReference>
<accession>A0A195BDR9</accession>
<sequence length="284" mass="31551">MSLWAPKGLKSRAQRLNKLRALRVAGSLAYDVTEWADAIIDEVLAPHVNICRTKGSLVILKAPRVEYYGGSHGGFYHTSALCEAHSSKPNKPNGFVGTWDGNGSKVIGLNTNCAISFILASQEIISSWKDVEKLYLSKTRQAAFSADLQQSLSRTVSPTARQQVYIRLSTWLGKLHLCHVVSIHIVRKIGFSVNEESWAKGLESWRAVPSDCAEIYVSFRYDERLLFMTNCSGGAIFPEIEISLRTSGSINIAAKETRLGQSHATVIPKHIQEQRVKQDWSFSS</sequence>
<gene>
    <name evidence="1" type="ORF">ALC53_07147</name>
</gene>